<dbReference type="Gene3D" id="3.40.50.740">
    <property type="match status" value="1"/>
</dbReference>
<proteinExistence type="inferred from homology"/>
<dbReference type="Gene3D" id="3.90.55.10">
    <property type="entry name" value="Dimethylsulfoxide Reductase, domain 3"/>
    <property type="match status" value="1"/>
</dbReference>
<dbReference type="Gene3D" id="2.40.40.20">
    <property type="match status" value="1"/>
</dbReference>
<dbReference type="SUPFAM" id="SSF50692">
    <property type="entry name" value="ADC-like"/>
    <property type="match status" value="1"/>
</dbReference>
<sequence>MSAKKSNSSTPTSLTPTCSHWGNYLVESDGEQILSINNYAVDKEPTPIGQSLNDALDNGARIPQPMVREGYLTHGINSNGEGRGKEKFVPVSWEVALDLAAKAIDDTKTNYGKDAIYGSSYGWASAGRFHHAQSQIHRFLAKCGGYVDSLNTYSSAAAEVIMNHITGIPFLLLVREAPSPEEIAKHSKNFVLFGGAAIKNSQVNAGGIGAHSAVEQLKQLKDADVNVVNISPIRDDVIDEVGAKWLALRPNTDVALMLGLAHTLVINNLHDTEFLDIYTVGFEQFLPYLLGDSDGQVKDAAWAANICDVSEQYIIDLAIELGNAPSVLSISWSLQRQEFGEQTYWMFTTLAAMLGHIGKVGAGVGYGYGCIHNMGFGGRKVPTYKMGAFGMEIGERPALGDKKFIPVARHTDMLNNPGGKYQYNGMDLTYPDIKLIYWAGGNPFHHHQDLDELAKAWSKPDTIIVNEAFWTATARHADIVFPCTTMLERNDLGGSSYDAFISPMRQAVKPYQQSRSDFDIFSGLAQRLGFKDEFTGGKTEMQWVEQLYNTTRTNAAKIDVKLPEFNDFWQGEQFYVGDQLDDIEFTLERFRRDPDKYKLRTPSGKIELFSEKIASFNYDDCHGHAKWYQHVEWLGGERAAKYPLHLVSNQPKTRLHSQFDHARTSRENKIKNRERARMNNAEANKRNIQDGDIIRLFNDRGACLAGIEISNDIRDGVIELPTGAWYDPQTVNGKKLEAHGNPNVLTKDTGTSTLAQGCSAHSCLVEVEKYQGELPEVIVFKQPK</sequence>
<organism evidence="8 9">
    <name type="scientific">Thalassotalea nanhaiensis</name>
    <dbReference type="NCBI Taxonomy" id="3065648"/>
    <lineage>
        <taxon>Bacteria</taxon>
        <taxon>Pseudomonadati</taxon>
        <taxon>Pseudomonadota</taxon>
        <taxon>Gammaproteobacteria</taxon>
        <taxon>Alteromonadales</taxon>
        <taxon>Colwelliaceae</taxon>
        <taxon>Thalassotalea</taxon>
    </lineage>
</organism>
<evidence type="ECO:0000259" key="6">
    <source>
        <dbReference type="Pfam" id="PF00384"/>
    </source>
</evidence>
<dbReference type="InterPro" id="IPR050612">
    <property type="entry name" value="Prok_Mopterin_Oxidored"/>
</dbReference>
<comment type="similarity">
    <text evidence="2">Belongs to the prokaryotic molybdopterin-containing oxidoreductase family.</text>
</comment>
<dbReference type="Proteomes" id="UP001248581">
    <property type="component" value="Chromosome"/>
</dbReference>
<feature type="domain" description="Molybdopterin oxidoreductase" evidence="6">
    <location>
        <begin position="61"/>
        <end position="526"/>
    </location>
</feature>
<dbReference type="RefSeq" id="WP_348386485.1">
    <property type="nucleotide sequence ID" value="NZ_CP134146.1"/>
</dbReference>
<evidence type="ECO:0000313" key="9">
    <source>
        <dbReference type="Proteomes" id="UP001248581"/>
    </source>
</evidence>
<keyword evidence="4" id="KW-0479">Metal-binding</keyword>
<dbReference type="InterPro" id="IPR006657">
    <property type="entry name" value="MoPterin_dinucl-bd_dom"/>
</dbReference>
<keyword evidence="3" id="KW-0500">Molybdenum</keyword>
<dbReference type="SUPFAM" id="SSF53706">
    <property type="entry name" value="Formate dehydrogenase/DMSO reductase, domains 1-3"/>
    <property type="match status" value="1"/>
</dbReference>
<keyword evidence="5" id="KW-0560">Oxidoreductase</keyword>
<dbReference type="Pfam" id="PF01568">
    <property type="entry name" value="Molydop_binding"/>
    <property type="match status" value="1"/>
</dbReference>
<keyword evidence="9" id="KW-1185">Reference proteome</keyword>
<evidence type="ECO:0000256" key="4">
    <source>
        <dbReference type="ARBA" id="ARBA00022723"/>
    </source>
</evidence>
<accession>A0ABY9TEV2</accession>
<evidence type="ECO:0000256" key="3">
    <source>
        <dbReference type="ARBA" id="ARBA00022505"/>
    </source>
</evidence>
<dbReference type="PANTHER" id="PTHR43742">
    <property type="entry name" value="TRIMETHYLAMINE-N-OXIDE REDUCTASE"/>
    <property type="match status" value="1"/>
</dbReference>
<dbReference type="Gene3D" id="3.40.228.10">
    <property type="entry name" value="Dimethylsulfoxide Reductase, domain 2"/>
    <property type="match status" value="1"/>
</dbReference>
<name>A0ABY9TEV2_9GAMM</name>
<dbReference type="EMBL" id="CP134146">
    <property type="protein sequence ID" value="WNC67321.1"/>
    <property type="molecule type" value="Genomic_DNA"/>
</dbReference>
<comment type="cofactor">
    <cofactor evidence="1">
        <name>Mo-bis(molybdopterin guanine dinucleotide)</name>
        <dbReference type="ChEBI" id="CHEBI:60539"/>
    </cofactor>
</comment>
<protein>
    <submittedName>
        <fullName evidence="8">Molybdopterin-dependent oxidoreductase</fullName>
    </submittedName>
</protein>
<evidence type="ECO:0000313" key="8">
    <source>
        <dbReference type="EMBL" id="WNC67321.1"/>
    </source>
</evidence>
<gene>
    <name evidence="8" type="ORF">RI845_12425</name>
</gene>
<feature type="domain" description="Molybdopterin dinucleotide-binding" evidence="7">
    <location>
        <begin position="644"/>
        <end position="763"/>
    </location>
</feature>
<dbReference type="PANTHER" id="PTHR43742:SF10">
    <property type="entry name" value="TRIMETHYLAMINE-N-OXIDE REDUCTASE 2"/>
    <property type="match status" value="1"/>
</dbReference>
<dbReference type="InterPro" id="IPR041954">
    <property type="entry name" value="CT_DMSOR/BSOR/TMAOR"/>
</dbReference>
<evidence type="ECO:0000256" key="2">
    <source>
        <dbReference type="ARBA" id="ARBA00010312"/>
    </source>
</evidence>
<reference evidence="9" key="1">
    <citation type="submission" date="2023-09" db="EMBL/GenBank/DDBJ databases">
        <authorList>
            <person name="Li S."/>
            <person name="Li X."/>
            <person name="Zhang C."/>
            <person name="Zhao Z."/>
        </authorList>
    </citation>
    <scope>NUCLEOTIDE SEQUENCE [LARGE SCALE GENOMIC DNA]</scope>
    <source>
        <strain evidence="9">SQ345</strain>
    </source>
</reference>
<evidence type="ECO:0000256" key="1">
    <source>
        <dbReference type="ARBA" id="ARBA00001942"/>
    </source>
</evidence>
<dbReference type="CDD" id="cd02793">
    <property type="entry name" value="MopB_CT_DMSOR-BSOR-TMAOR"/>
    <property type="match status" value="1"/>
</dbReference>
<evidence type="ECO:0000256" key="5">
    <source>
        <dbReference type="ARBA" id="ARBA00023002"/>
    </source>
</evidence>
<dbReference type="Pfam" id="PF00384">
    <property type="entry name" value="Molybdopterin"/>
    <property type="match status" value="1"/>
</dbReference>
<dbReference type="InterPro" id="IPR009010">
    <property type="entry name" value="Asp_de-COase-like_dom_sf"/>
</dbReference>
<evidence type="ECO:0000259" key="7">
    <source>
        <dbReference type="Pfam" id="PF01568"/>
    </source>
</evidence>
<dbReference type="InterPro" id="IPR006656">
    <property type="entry name" value="Mopterin_OxRdtase"/>
</dbReference>